<dbReference type="RefSeq" id="WP_024377232.1">
    <property type="nucleotide sequence ID" value="NZ_JANJPK010000002.1"/>
</dbReference>
<evidence type="ECO:0000256" key="1">
    <source>
        <dbReference type="SAM" id="Phobius"/>
    </source>
</evidence>
<gene>
    <name evidence="2" type="ORF">NQD44_01740</name>
</gene>
<dbReference type="EMBL" id="JANJPK010000002">
    <property type="protein sequence ID" value="MCR1231851.1"/>
    <property type="molecule type" value="Genomic_DNA"/>
</dbReference>
<evidence type="ECO:0008006" key="4">
    <source>
        <dbReference type="Google" id="ProtNLM"/>
    </source>
</evidence>
<dbReference type="Proteomes" id="UP001206089">
    <property type="component" value="Unassembled WGS sequence"/>
</dbReference>
<dbReference type="AlphaFoldDB" id="A0AAW5LPS1"/>
<comment type="caution">
    <text evidence="2">The sequence shown here is derived from an EMBL/GenBank/DDBJ whole genome shotgun (WGS) entry which is preliminary data.</text>
</comment>
<accession>A0AAW5LPS1</accession>
<evidence type="ECO:0000313" key="2">
    <source>
        <dbReference type="EMBL" id="MCR1231851.1"/>
    </source>
</evidence>
<feature type="transmembrane region" description="Helical" evidence="1">
    <location>
        <begin position="6"/>
        <end position="25"/>
    </location>
</feature>
<organism evidence="2 3">
    <name type="scientific">Streptococcus suis</name>
    <dbReference type="NCBI Taxonomy" id="1307"/>
    <lineage>
        <taxon>Bacteria</taxon>
        <taxon>Bacillati</taxon>
        <taxon>Bacillota</taxon>
        <taxon>Bacilli</taxon>
        <taxon>Lactobacillales</taxon>
        <taxon>Streptococcaceae</taxon>
        <taxon>Streptococcus</taxon>
    </lineage>
</organism>
<sequence>MELGSVFEGLSIPFGLITALLGYLLGNKTKFYEEKITIYSELMYLLDDVLNIRKLSVEETTKLYTELNKLIAKSYFFTNKIVYQQLLDFIKSFEEYGNNKSVGTSRVFCEVKTLVEVLKLDSKTFGVLTRGKVLRLKDRFHKEEVANETSI</sequence>
<proteinExistence type="predicted"/>
<keyword evidence="1" id="KW-0472">Membrane</keyword>
<reference evidence="2" key="1">
    <citation type="submission" date="2022-07" db="EMBL/GenBank/DDBJ databases">
        <authorList>
            <person name="Peng Z."/>
        </authorList>
    </citation>
    <scope>NUCLEOTIDE SEQUENCE</scope>
    <source>
        <strain evidence="2">2022WUSS069</strain>
    </source>
</reference>
<name>A0AAW5LPS1_STRSU</name>
<keyword evidence="1" id="KW-1133">Transmembrane helix</keyword>
<evidence type="ECO:0000313" key="3">
    <source>
        <dbReference type="Proteomes" id="UP001206089"/>
    </source>
</evidence>
<protein>
    <recommendedName>
        <fullName evidence="4">Phage protein</fullName>
    </recommendedName>
</protein>
<keyword evidence="1" id="KW-0812">Transmembrane</keyword>